<organism evidence="1 2">
    <name type="scientific">Glycomyces paridis</name>
    <dbReference type="NCBI Taxonomy" id="2126555"/>
    <lineage>
        <taxon>Bacteria</taxon>
        <taxon>Bacillati</taxon>
        <taxon>Actinomycetota</taxon>
        <taxon>Actinomycetes</taxon>
        <taxon>Glycomycetales</taxon>
        <taxon>Glycomycetaceae</taxon>
        <taxon>Glycomyces</taxon>
    </lineage>
</organism>
<sequence>MFSNVSARWRRRLRALVVVWAVLLVAVSFWGSRATVREQVGAAEARTVLDGLVGEAAASLTGAAVLAVGPLLVEACDVTPARHGWSLSRTLQVSGATVSQVEDLVARFELRSVSSGPEGASWSGESADFVGLRVTASSAEPAGGRWADPVSLQATSGCRPATSPVGVVSPVPPLEWEPSWDFGSVECPDGTVLASWTEPVEAEPLRVHETSGGCS</sequence>
<dbReference type="Proteomes" id="UP000305792">
    <property type="component" value="Unassembled WGS sequence"/>
</dbReference>
<keyword evidence="2" id="KW-1185">Reference proteome</keyword>
<dbReference type="RefSeq" id="WP_136529030.1">
    <property type="nucleotide sequence ID" value="NZ_STGX01000004.1"/>
</dbReference>
<dbReference type="AlphaFoldDB" id="A0A4S8PHT4"/>
<name>A0A4S8PHT4_9ACTN</name>
<evidence type="ECO:0000313" key="1">
    <source>
        <dbReference type="EMBL" id="THV30157.1"/>
    </source>
</evidence>
<dbReference type="OrthoDB" id="5187671at2"/>
<accession>A0A4S8PHT4</accession>
<gene>
    <name evidence="1" type="ORF">E9998_07230</name>
</gene>
<proteinExistence type="predicted"/>
<dbReference type="EMBL" id="STGX01000004">
    <property type="protein sequence ID" value="THV30157.1"/>
    <property type="molecule type" value="Genomic_DNA"/>
</dbReference>
<protein>
    <submittedName>
        <fullName evidence="1">Uncharacterized protein</fullName>
    </submittedName>
</protein>
<reference evidence="1 2" key="1">
    <citation type="journal article" date="2018" name="Int. J. Syst. Evol. Microbiol.">
        <title>Glycomyces paridis sp. nov., isolated from the medicinal plant Paris polyphylla.</title>
        <authorList>
            <person name="Fang X.M."/>
            <person name="Bai J.L."/>
            <person name="Su J."/>
            <person name="Zhao L.L."/>
            <person name="Liu H.Y."/>
            <person name="Ma B.P."/>
            <person name="Zhang Y.Q."/>
            <person name="Yu L.Y."/>
        </authorList>
    </citation>
    <scope>NUCLEOTIDE SEQUENCE [LARGE SCALE GENOMIC DNA]</scope>
    <source>
        <strain evidence="1 2">CPCC 204357</strain>
    </source>
</reference>
<comment type="caution">
    <text evidence="1">The sequence shown here is derived from an EMBL/GenBank/DDBJ whole genome shotgun (WGS) entry which is preliminary data.</text>
</comment>
<evidence type="ECO:0000313" key="2">
    <source>
        <dbReference type="Proteomes" id="UP000305792"/>
    </source>
</evidence>